<gene>
    <name evidence="1" type="ordered locus">HCH_03774</name>
</gene>
<dbReference type="STRING" id="349521.HCH_03774"/>
<protein>
    <submittedName>
        <fullName evidence="1">Uncharacterized protein</fullName>
    </submittedName>
</protein>
<name>Q2SFR8_HAHCH</name>
<evidence type="ECO:0000313" key="1">
    <source>
        <dbReference type="EMBL" id="ABC30506.1"/>
    </source>
</evidence>
<sequence>MKLKKITIPPFSDFFELEIVCLKLPRSTADVAIVNISEVRFDKYDSVIIDKMLYLLSCMVFELMKSKVMIFDVSKVSQVNEIVFDYVFSRFIRRRRNCYIVTGKEVGNIDNVIVSDSIEAAVKDLPVSFEKYFKNIYVDCASHDYIVNNSKSVSFDISDISYEASSWGEEIRGVCIKIVGKYRHGSGGEEDALKIKWALREVCTLLEPDMVVVDLTLLDYVWGDDISLYPSGFIEPDSPIKFVFADENKEALRGAVNKFQIASSVEGAICELNRMIMGG</sequence>
<dbReference type="OrthoDB" id="2598626at2"/>
<dbReference type="KEGG" id="hch:HCH_03774"/>
<evidence type="ECO:0000313" key="2">
    <source>
        <dbReference type="Proteomes" id="UP000000238"/>
    </source>
</evidence>
<accession>Q2SFR8</accession>
<keyword evidence="2" id="KW-1185">Reference proteome</keyword>
<dbReference type="HOGENOM" id="CLU_996642_0_0_6"/>
<reference evidence="1 2" key="1">
    <citation type="journal article" date="2005" name="Nucleic Acids Res.">
        <title>Genomic blueprint of Hahella chejuensis, a marine microbe producing an algicidal agent.</title>
        <authorList>
            <person name="Jeong H."/>
            <person name="Yim J.H."/>
            <person name="Lee C."/>
            <person name="Choi S.-H."/>
            <person name="Park Y.K."/>
            <person name="Yoon S.H."/>
            <person name="Hur C.-G."/>
            <person name="Kang H.-Y."/>
            <person name="Kim D."/>
            <person name="Lee H.H."/>
            <person name="Park K.H."/>
            <person name="Park S.-H."/>
            <person name="Park H.-S."/>
            <person name="Lee H.K."/>
            <person name="Oh T.K."/>
            <person name="Kim J.F."/>
        </authorList>
    </citation>
    <scope>NUCLEOTIDE SEQUENCE [LARGE SCALE GENOMIC DNA]</scope>
    <source>
        <strain evidence="1 2">KCTC 2396</strain>
    </source>
</reference>
<dbReference type="RefSeq" id="WP_011397574.1">
    <property type="nucleotide sequence ID" value="NC_007645.1"/>
</dbReference>
<proteinExistence type="predicted"/>
<dbReference type="EMBL" id="CP000155">
    <property type="protein sequence ID" value="ABC30506.1"/>
    <property type="molecule type" value="Genomic_DNA"/>
</dbReference>
<organism evidence="1 2">
    <name type="scientific">Hahella chejuensis (strain KCTC 2396)</name>
    <dbReference type="NCBI Taxonomy" id="349521"/>
    <lineage>
        <taxon>Bacteria</taxon>
        <taxon>Pseudomonadati</taxon>
        <taxon>Pseudomonadota</taxon>
        <taxon>Gammaproteobacteria</taxon>
        <taxon>Oceanospirillales</taxon>
        <taxon>Hahellaceae</taxon>
        <taxon>Hahella</taxon>
    </lineage>
</organism>
<dbReference type="Proteomes" id="UP000000238">
    <property type="component" value="Chromosome"/>
</dbReference>
<dbReference type="AlphaFoldDB" id="Q2SFR8"/>